<gene>
    <name evidence="1" type="ORF">H9814_03260</name>
</gene>
<proteinExistence type="predicted"/>
<dbReference type="EMBL" id="DXBX01000026">
    <property type="protein sequence ID" value="HIZ32554.1"/>
    <property type="molecule type" value="Genomic_DNA"/>
</dbReference>
<comment type="caution">
    <text evidence="1">The sequence shown here is derived from an EMBL/GenBank/DDBJ whole genome shotgun (WGS) entry which is preliminary data.</text>
</comment>
<dbReference type="Proteomes" id="UP000824028">
    <property type="component" value="Unassembled WGS sequence"/>
</dbReference>
<reference evidence="1" key="2">
    <citation type="submission" date="2021-04" db="EMBL/GenBank/DDBJ databases">
        <authorList>
            <person name="Gilroy R."/>
        </authorList>
    </citation>
    <scope>NUCLEOTIDE SEQUENCE</scope>
    <source>
        <strain evidence="1">ChiHjej9B8-1298</strain>
    </source>
</reference>
<accession>A0A9D2E7R9</accession>
<reference evidence="1" key="1">
    <citation type="journal article" date="2021" name="PeerJ">
        <title>Extensive microbial diversity within the chicken gut microbiome revealed by metagenomics and culture.</title>
        <authorList>
            <person name="Gilroy R."/>
            <person name="Ravi A."/>
            <person name="Getino M."/>
            <person name="Pursley I."/>
            <person name="Horton D.L."/>
            <person name="Alikhan N.F."/>
            <person name="Baker D."/>
            <person name="Gharbi K."/>
            <person name="Hall N."/>
            <person name="Watson M."/>
            <person name="Adriaenssens E.M."/>
            <person name="Foster-Nyarko E."/>
            <person name="Jarju S."/>
            <person name="Secka A."/>
            <person name="Antonio M."/>
            <person name="Oren A."/>
            <person name="Chaudhuri R.R."/>
            <person name="La Ragione R."/>
            <person name="Hildebrand F."/>
            <person name="Pallen M.J."/>
        </authorList>
    </citation>
    <scope>NUCLEOTIDE SEQUENCE</scope>
    <source>
        <strain evidence="1">ChiHjej9B8-1298</strain>
    </source>
</reference>
<dbReference type="AlphaFoldDB" id="A0A9D2E7R9"/>
<protein>
    <submittedName>
        <fullName evidence="1">Uncharacterized protein</fullName>
    </submittedName>
</protein>
<organism evidence="1 2">
    <name type="scientific">Candidatus Bacteroides merdigallinarum</name>
    <dbReference type="NCBI Taxonomy" id="2838473"/>
    <lineage>
        <taxon>Bacteria</taxon>
        <taxon>Pseudomonadati</taxon>
        <taxon>Bacteroidota</taxon>
        <taxon>Bacteroidia</taxon>
        <taxon>Bacteroidales</taxon>
        <taxon>Bacteroidaceae</taxon>
        <taxon>Bacteroides</taxon>
    </lineage>
</organism>
<evidence type="ECO:0000313" key="2">
    <source>
        <dbReference type="Proteomes" id="UP000824028"/>
    </source>
</evidence>
<evidence type="ECO:0000313" key="1">
    <source>
        <dbReference type="EMBL" id="HIZ32554.1"/>
    </source>
</evidence>
<sequence length="114" mass="12864">MCSIYDLLKIASDKDARLTHKLMRDLPGFEQIPRSVDGVLYKQAYATTLLDNIPVTVVDLDEHYPGTGAFYVSTDKSLQNFDGSVRTVAELCAKLEEIMLAYSEDLQKIQRLHP</sequence>
<name>A0A9D2E7R9_9BACE</name>